<dbReference type="InterPro" id="IPR037523">
    <property type="entry name" value="VOC_core"/>
</dbReference>
<dbReference type="EMBL" id="VMNF01000014">
    <property type="protein sequence ID" value="TXB97211.1"/>
    <property type="molecule type" value="Genomic_DNA"/>
</dbReference>
<proteinExistence type="inferred from homology"/>
<evidence type="ECO:0000259" key="2">
    <source>
        <dbReference type="PROSITE" id="PS51819"/>
    </source>
</evidence>
<dbReference type="InterPro" id="IPR004360">
    <property type="entry name" value="Glyas_Fos-R_dOase_dom"/>
</dbReference>
<dbReference type="PANTHER" id="PTHR21366">
    <property type="entry name" value="GLYOXALASE FAMILY PROTEIN"/>
    <property type="match status" value="1"/>
</dbReference>
<dbReference type="Gene3D" id="3.10.180.10">
    <property type="entry name" value="2,3-Dihydroxybiphenyl 1,2-Dioxygenase, domain 1"/>
    <property type="match status" value="1"/>
</dbReference>
<feature type="domain" description="VOC" evidence="2">
    <location>
        <begin position="11"/>
        <end position="128"/>
    </location>
</feature>
<evidence type="ECO:0000313" key="4">
    <source>
        <dbReference type="Proteomes" id="UP000321331"/>
    </source>
</evidence>
<comment type="caution">
    <text evidence="3">The sequence shown here is derived from an EMBL/GenBank/DDBJ whole genome shotgun (WGS) entry which is preliminary data.</text>
</comment>
<evidence type="ECO:0000256" key="1">
    <source>
        <dbReference type="ARBA" id="ARBA00010363"/>
    </source>
</evidence>
<accession>A0A5C6SF11</accession>
<comment type="similarity">
    <text evidence="1">Belongs to the glyoxalase I family.</text>
</comment>
<evidence type="ECO:0000313" key="3">
    <source>
        <dbReference type="EMBL" id="TXB97211.1"/>
    </source>
</evidence>
<dbReference type="PROSITE" id="PS51819">
    <property type="entry name" value="VOC"/>
    <property type="match status" value="1"/>
</dbReference>
<dbReference type="AlphaFoldDB" id="A0A5C6SF11"/>
<protein>
    <recommendedName>
        <fullName evidence="2">VOC domain-containing protein</fullName>
    </recommendedName>
</protein>
<reference evidence="3 4" key="1">
    <citation type="submission" date="2019-07" db="EMBL/GenBank/DDBJ databases">
        <title>The First High-Quality Draft Genome Sequence of the Causal Agent of the Current Panama Disease Epidemic.</title>
        <authorList>
            <person name="Warmington R.J."/>
            <person name="Kay W."/>
            <person name="Jeffries A."/>
            <person name="Bebber D."/>
            <person name="Moore K."/>
            <person name="Studholme D.J."/>
        </authorList>
    </citation>
    <scope>NUCLEOTIDE SEQUENCE [LARGE SCALE GENOMIC DNA]</scope>
    <source>
        <strain evidence="3 4">TR4</strain>
    </source>
</reference>
<gene>
    <name evidence="3" type="ORF">FocTR4_00011891</name>
</gene>
<organism evidence="3 4">
    <name type="scientific">Fusarium oxysporum f. sp. cubense</name>
    <dbReference type="NCBI Taxonomy" id="61366"/>
    <lineage>
        <taxon>Eukaryota</taxon>
        <taxon>Fungi</taxon>
        <taxon>Dikarya</taxon>
        <taxon>Ascomycota</taxon>
        <taxon>Pezizomycotina</taxon>
        <taxon>Sordariomycetes</taxon>
        <taxon>Hypocreomycetidae</taxon>
        <taxon>Hypocreales</taxon>
        <taxon>Nectriaceae</taxon>
        <taxon>Fusarium</taxon>
        <taxon>Fusarium oxysporum species complex</taxon>
    </lineage>
</organism>
<dbReference type="InterPro" id="IPR050383">
    <property type="entry name" value="GlyoxalaseI/FosfomycinResist"/>
</dbReference>
<dbReference type="SUPFAM" id="SSF54593">
    <property type="entry name" value="Glyoxalase/Bleomycin resistance protein/Dihydroxybiphenyl dioxygenase"/>
    <property type="match status" value="1"/>
</dbReference>
<dbReference type="Proteomes" id="UP000321331">
    <property type="component" value="Unassembled WGS sequence"/>
</dbReference>
<dbReference type="Pfam" id="PF00903">
    <property type="entry name" value="Glyoxalase"/>
    <property type="match status" value="1"/>
</dbReference>
<dbReference type="PANTHER" id="PTHR21366:SF14">
    <property type="entry name" value="GLYOXALASE DOMAIN-CONTAINING PROTEIN 5"/>
    <property type="match status" value="1"/>
</dbReference>
<sequence>MQDISVLRPSALAHVVFRTANISSMVQYWSTFLGAERVFENEFIAFLRYDDEHHRVAIIQEEGTQPRAANSSGLHHVSFAYASLRSLLQAYEVRASLGIKPTWCVNHGPTTSIYYKDPDGNAIETQVDNFNTVEEANEFMVSPLFQENPIGTDIDPVELLRRLEDGVDEKLLKKRVEIGKRVDIPEAV</sequence>
<name>A0A5C6SF11_FUSOC</name>
<dbReference type="InterPro" id="IPR029068">
    <property type="entry name" value="Glyas_Bleomycin-R_OHBP_Dase"/>
</dbReference>